<evidence type="ECO:0008006" key="4">
    <source>
        <dbReference type="Google" id="ProtNLM"/>
    </source>
</evidence>
<reference evidence="2" key="1">
    <citation type="submission" date="2022-12" db="EMBL/GenBank/DDBJ databases">
        <title>Chromosome-level genome assembly of the bean flower thrips Megalurothrips usitatus.</title>
        <authorList>
            <person name="Ma L."/>
            <person name="Liu Q."/>
            <person name="Li H."/>
            <person name="Cai W."/>
        </authorList>
    </citation>
    <scope>NUCLEOTIDE SEQUENCE</scope>
    <source>
        <strain evidence="2">Cailab_2022a</strain>
    </source>
</reference>
<proteinExistence type="predicted"/>
<gene>
    <name evidence="2" type="ORF">ONE63_005106</name>
</gene>
<feature type="region of interest" description="Disordered" evidence="1">
    <location>
        <begin position="1"/>
        <end position="45"/>
    </location>
</feature>
<dbReference type="AlphaFoldDB" id="A0AAV7XXT4"/>
<keyword evidence="3" id="KW-1185">Reference proteome</keyword>
<sequence>MEDNDCFRDETYLPDVEDTDSEEDRLSPVPKRPLPAKENEVEATGAEVRASALAETDECDAAPADADCKAEDLTARMRSILYYGRLGQRALNKCFHPACRDKDVLVQRLQRHYRDIHGKITEGNIRQILTLKEAHAMMSKYQPKTKSSQKIKHLVSESTILQCFSARVKDKTFLKKLRQFMEGTGTAVYKGSVRQAPRPKSAQVDEHVSDPDEPEGEPEKESKEDVSPKALGLNDH</sequence>
<protein>
    <recommendedName>
        <fullName evidence="4">Histone deacetylase complex subunit SAP30 Sin3 binding domain-containing protein</fullName>
    </recommendedName>
</protein>
<comment type="caution">
    <text evidence="2">The sequence shown here is derived from an EMBL/GenBank/DDBJ whole genome shotgun (WGS) entry which is preliminary data.</text>
</comment>
<evidence type="ECO:0000256" key="1">
    <source>
        <dbReference type="SAM" id="MobiDB-lite"/>
    </source>
</evidence>
<feature type="region of interest" description="Disordered" evidence="1">
    <location>
        <begin position="191"/>
        <end position="236"/>
    </location>
</feature>
<organism evidence="2 3">
    <name type="scientific">Megalurothrips usitatus</name>
    <name type="common">bean blossom thrips</name>
    <dbReference type="NCBI Taxonomy" id="439358"/>
    <lineage>
        <taxon>Eukaryota</taxon>
        <taxon>Metazoa</taxon>
        <taxon>Ecdysozoa</taxon>
        <taxon>Arthropoda</taxon>
        <taxon>Hexapoda</taxon>
        <taxon>Insecta</taxon>
        <taxon>Pterygota</taxon>
        <taxon>Neoptera</taxon>
        <taxon>Paraneoptera</taxon>
        <taxon>Thysanoptera</taxon>
        <taxon>Terebrantia</taxon>
        <taxon>Thripoidea</taxon>
        <taxon>Thripidae</taxon>
        <taxon>Megalurothrips</taxon>
    </lineage>
</organism>
<evidence type="ECO:0000313" key="3">
    <source>
        <dbReference type="Proteomes" id="UP001075354"/>
    </source>
</evidence>
<feature type="compositionally biased region" description="Basic and acidic residues" evidence="1">
    <location>
        <begin position="217"/>
        <end position="227"/>
    </location>
</feature>
<feature type="compositionally biased region" description="Basic and acidic residues" evidence="1">
    <location>
        <begin position="1"/>
        <end position="11"/>
    </location>
</feature>
<dbReference type="Proteomes" id="UP001075354">
    <property type="component" value="Chromosome 2"/>
</dbReference>
<accession>A0AAV7XXT4</accession>
<evidence type="ECO:0000313" key="2">
    <source>
        <dbReference type="EMBL" id="KAJ1530175.1"/>
    </source>
</evidence>
<name>A0AAV7XXT4_9NEOP</name>
<dbReference type="EMBL" id="JAPTSV010000002">
    <property type="protein sequence ID" value="KAJ1530175.1"/>
    <property type="molecule type" value="Genomic_DNA"/>
</dbReference>